<keyword evidence="4" id="KW-0732">Signal</keyword>
<proteinExistence type="inferred from homology"/>
<comment type="subcellular location">
    <subcellularLocation>
        <location evidence="1">Periplasm</location>
    </subcellularLocation>
</comment>
<dbReference type="Pfam" id="PF00496">
    <property type="entry name" value="SBP_bac_5"/>
    <property type="match status" value="1"/>
</dbReference>
<comment type="similarity">
    <text evidence="2">Belongs to the bacterial solute-binding protein 5 family.</text>
</comment>
<dbReference type="PANTHER" id="PTHR30290:SF9">
    <property type="entry name" value="OLIGOPEPTIDE-BINDING PROTEIN APPA"/>
    <property type="match status" value="1"/>
</dbReference>
<evidence type="ECO:0000256" key="1">
    <source>
        <dbReference type="ARBA" id="ARBA00004418"/>
    </source>
</evidence>
<reference evidence="6 7" key="1">
    <citation type="submission" date="2021-07" db="EMBL/GenBank/DDBJ databases">
        <authorList>
            <person name="So Y."/>
        </authorList>
    </citation>
    <scope>NUCLEOTIDE SEQUENCE [LARGE SCALE GENOMIC DNA]</scope>
    <source>
        <strain evidence="6 7">HJA6</strain>
    </source>
</reference>
<evidence type="ECO:0000313" key="6">
    <source>
        <dbReference type="EMBL" id="MBW6398087.1"/>
    </source>
</evidence>
<keyword evidence="3" id="KW-0813">Transport</keyword>
<dbReference type="InterPro" id="IPR039424">
    <property type="entry name" value="SBP_5"/>
</dbReference>
<dbReference type="Proteomes" id="UP001196565">
    <property type="component" value="Unassembled WGS sequence"/>
</dbReference>
<evidence type="ECO:0000256" key="2">
    <source>
        <dbReference type="ARBA" id="ARBA00005695"/>
    </source>
</evidence>
<dbReference type="NCBIfam" id="TIGR04028">
    <property type="entry name" value="SBP_KPN_01854"/>
    <property type="match status" value="1"/>
</dbReference>
<dbReference type="PANTHER" id="PTHR30290">
    <property type="entry name" value="PERIPLASMIC BINDING COMPONENT OF ABC TRANSPORTER"/>
    <property type="match status" value="1"/>
</dbReference>
<dbReference type="Gene3D" id="3.10.105.10">
    <property type="entry name" value="Dipeptide-binding Protein, Domain 3"/>
    <property type="match status" value="1"/>
</dbReference>
<keyword evidence="7" id="KW-1185">Reference proteome</keyword>
<comment type="caution">
    <text evidence="6">The sequence shown here is derived from an EMBL/GenBank/DDBJ whole genome shotgun (WGS) entry which is preliminary data.</text>
</comment>
<evidence type="ECO:0000313" key="7">
    <source>
        <dbReference type="Proteomes" id="UP001196565"/>
    </source>
</evidence>
<gene>
    <name evidence="6" type="ORF">KPL78_09535</name>
</gene>
<evidence type="ECO:0000259" key="5">
    <source>
        <dbReference type="Pfam" id="PF00496"/>
    </source>
</evidence>
<dbReference type="CDD" id="cd08492">
    <property type="entry name" value="PBP2_NikA_DppA_OppA_like_15"/>
    <property type="match status" value="1"/>
</dbReference>
<dbReference type="EMBL" id="JAHYBZ010000003">
    <property type="protein sequence ID" value="MBW6398087.1"/>
    <property type="molecule type" value="Genomic_DNA"/>
</dbReference>
<sequence length="559" mass="60650">MTRRIPSLGFHTPAPGVSMTLSRRSLIAAPALLPALAFDAQAQVAPVRGGTLIYLEQQTYSNLYPPAGGHYPAGGVLNQITDKLTWQNPQTLAIEPWIAESWTINADATEYVFKLRPGVTFSDGAKLDAEAVAKNYDTYGRGNRELRHSVSEVITNYDRSEVIDPLTIRFLFKAPSPGFLQGTSVIGSGLVSPATLALPFDQMGDATKIIGSGPFVVTRQVLGRELVLNARPDYAWGPKTHPHQGRALLDTVRMIVNGEDSVRVGAVLSGQAHVARQIPAFDEARIQGRGFQVFAPPTRGVNNSITFRPDNPLVADIRVRRALLHGTNAQEVVETLLSPNYPRATSVIAATAQGHVNLSDRLAYDPVLAARLLEEAGWTHGPNGVRTKEGQELALAAYESPNYARSRDTMQLIAQQWGRLGVKLSVLAGDLGSRAVDSLDPAKTPIAPAMVGRADPDVIRSNYYPTTRNMLLQTGGVSRKVQSFSDPTLNAQLDAIASEPDQAKRLALVAEVQRTLIDQAYVIPLFEEPQVFAGSPRLRGMDFEAVGRPSFYGAWLAPR</sequence>
<dbReference type="InterPro" id="IPR023920">
    <property type="entry name" value="ABC_transptr_sub-bd_KPN01854"/>
</dbReference>
<dbReference type="PIRSF" id="PIRSF002741">
    <property type="entry name" value="MppA"/>
    <property type="match status" value="1"/>
</dbReference>
<evidence type="ECO:0000256" key="4">
    <source>
        <dbReference type="ARBA" id="ARBA00022729"/>
    </source>
</evidence>
<protein>
    <submittedName>
        <fullName evidence="6">TIGR04028 family ABC transporter substrate-binding protein</fullName>
    </submittedName>
</protein>
<organism evidence="6 7">
    <name type="scientific">Roseomonas alba</name>
    <dbReference type="NCBI Taxonomy" id="2846776"/>
    <lineage>
        <taxon>Bacteria</taxon>
        <taxon>Pseudomonadati</taxon>
        <taxon>Pseudomonadota</taxon>
        <taxon>Alphaproteobacteria</taxon>
        <taxon>Acetobacterales</taxon>
        <taxon>Roseomonadaceae</taxon>
        <taxon>Roseomonas</taxon>
    </lineage>
</organism>
<feature type="domain" description="Solute-binding protein family 5" evidence="5">
    <location>
        <begin position="94"/>
        <end position="430"/>
    </location>
</feature>
<dbReference type="SUPFAM" id="SSF53850">
    <property type="entry name" value="Periplasmic binding protein-like II"/>
    <property type="match status" value="1"/>
</dbReference>
<dbReference type="InterPro" id="IPR000914">
    <property type="entry name" value="SBP_5_dom"/>
</dbReference>
<dbReference type="Gene3D" id="3.40.190.10">
    <property type="entry name" value="Periplasmic binding protein-like II"/>
    <property type="match status" value="1"/>
</dbReference>
<accession>A0ABS7A8K7</accession>
<dbReference type="InterPro" id="IPR030678">
    <property type="entry name" value="Peptide/Ni-bd"/>
</dbReference>
<evidence type="ECO:0000256" key="3">
    <source>
        <dbReference type="ARBA" id="ARBA00022448"/>
    </source>
</evidence>
<name>A0ABS7A8K7_9PROT</name>